<dbReference type="Proteomes" id="UP001443914">
    <property type="component" value="Unassembled WGS sequence"/>
</dbReference>
<evidence type="ECO:0000313" key="15">
    <source>
        <dbReference type="Proteomes" id="UP001443914"/>
    </source>
</evidence>
<keyword evidence="10" id="KW-0406">Ion transport</keyword>
<keyword evidence="8" id="KW-0812">Transmembrane</keyword>
<name>A0AAW1LY68_SAPOF</name>
<comment type="similarity">
    <text evidence="3">Belongs to the plastid outer envelope porin OEP21 (TC 1.B.29) family.</text>
</comment>
<evidence type="ECO:0000256" key="7">
    <source>
        <dbReference type="ARBA" id="ARBA00022640"/>
    </source>
</evidence>
<evidence type="ECO:0000256" key="4">
    <source>
        <dbReference type="ARBA" id="ARBA00022448"/>
    </source>
</evidence>
<evidence type="ECO:0000313" key="14">
    <source>
        <dbReference type="EMBL" id="KAK9740193.1"/>
    </source>
</evidence>
<protein>
    <recommendedName>
        <fullName evidence="16">Outer envelope pore protein 21, chloroplastic</fullName>
    </recommendedName>
</protein>
<keyword evidence="6" id="KW-0150">Chloroplast</keyword>
<evidence type="ECO:0000256" key="13">
    <source>
        <dbReference type="ARBA" id="ARBA00024941"/>
    </source>
</evidence>
<dbReference type="GO" id="GO:0044070">
    <property type="term" value="P:regulation of monoatomic anion transport"/>
    <property type="evidence" value="ECO:0007669"/>
    <property type="project" value="InterPro"/>
</dbReference>
<keyword evidence="7" id="KW-0934">Plastid</keyword>
<keyword evidence="12" id="KW-0472">Membrane</keyword>
<dbReference type="GO" id="GO:0008308">
    <property type="term" value="F:voltage-gated monoatomic anion channel activity"/>
    <property type="evidence" value="ECO:0007669"/>
    <property type="project" value="InterPro"/>
</dbReference>
<reference evidence="14" key="1">
    <citation type="submission" date="2024-03" db="EMBL/GenBank/DDBJ databases">
        <title>WGS assembly of Saponaria officinalis var. Norfolk2.</title>
        <authorList>
            <person name="Jenkins J."/>
            <person name="Shu S."/>
            <person name="Grimwood J."/>
            <person name="Barry K."/>
            <person name="Goodstein D."/>
            <person name="Schmutz J."/>
            <person name="Leebens-Mack J."/>
            <person name="Osbourn A."/>
        </authorList>
    </citation>
    <scope>NUCLEOTIDE SEQUENCE [LARGE SCALE GENOMIC DNA]</scope>
    <source>
        <strain evidence="14">JIC</strain>
    </source>
</reference>
<keyword evidence="5" id="KW-1134">Transmembrane beta strand</keyword>
<dbReference type="GO" id="GO:0015288">
    <property type="term" value="F:porin activity"/>
    <property type="evidence" value="ECO:0007669"/>
    <property type="project" value="UniProtKB-KW"/>
</dbReference>
<evidence type="ECO:0000256" key="12">
    <source>
        <dbReference type="ARBA" id="ARBA00023136"/>
    </source>
</evidence>
<keyword evidence="4" id="KW-0813">Transport</keyword>
<dbReference type="AlphaFoldDB" id="A0AAW1LY68"/>
<dbReference type="PANTHER" id="PTHR35993">
    <property type="entry name" value="OUTER ENVELOPE PORE PROTEIN 21B, CHLOROPLASTIC"/>
    <property type="match status" value="1"/>
</dbReference>
<accession>A0AAW1LY68</accession>
<evidence type="ECO:0000256" key="11">
    <source>
        <dbReference type="ARBA" id="ARBA00023114"/>
    </source>
</evidence>
<comment type="subcellular location">
    <subcellularLocation>
        <location evidence="1">Plastid</location>
        <location evidence="1">Chloroplast outer membrane</location>
        <topology evidence="1">Multi-pass membrane protein</topology>
    </subcellularLocation>
    <subcellularLocation>
        <location evidence="2">Plastid</location>
        <location evidence="2">Etioplast membrane</location>
        <topology evidence="2">Multi-pass membrane protein</topology>
    </subcellularLocation>
</comment>
<dbReference type="EMBL" id="JBDFQZ010000003">
    <property type="protein sequence ID" value="KAK9740193.1"/>
    <property type="molecule type" value="Genomic_DNA"/>
</dbReference>
<evidence type="ECO:0000256" key="3">
    <source>
        <dbReference type="ARBA" id="ARBA00009945"/>
    </source>
</evidence>
<evidence type="ECO:0000256" key="6">
    <source>
        <dbReference type="ARBA" id="ARBA00022528"/>
    </source>
</evidence>
<gene>
    <name evidence="14" type="ORF">RND81_03G018000</name>
</gene>
<evidence type="ECO:0000256" key="9">
    <source>
        <dbReference type="ARBA" id="ARBA00022805"/>
    </source>
</evidence>
<evidence type="ECO:0008006" key="16">
    <source>
        <dbReference type="Google" id="ProtNLM"/>
    </source>
</evidence>
<organism evidence="14 15">
    <name type="scientific">Saponaria officinalis</name>
    <name type="common">Common soapwort</name>
    <name type="synonym">Lychnis saponaria</name>
    <dbReference type="NCBI Taxonomy" id="3572"/>
    <lineage>
        <taxon>Eukaryota</taxon>
        <taxon>Viridiplantae</taxon>
        <taxon>Streptophyta</taxon>
        <taxon>Embryophyta</taxon>
        <taxon>Tracheophyta</taxon>
        <taxon>Spermatophyta</taxon>
        <taxon>Magnoliopsida</taxon>
        <taxon>eudicotyledons</taxon>
        <taxon>Gunneridae</taxon>
        <taxon>Pentapetalae</taxon>
        <taxon>Caryophyllales</taxon>
        <taxon>Caryophyllaceae</taxon>
        <taxon>Caryophylleae</taxon>
        <taxon>Saponaria</taxon>
    </lineage>
</organism>
<keyword evidence="15" id="KW-1185">Reference proteome</keyword>
<sequence length="169" mass="19411">METSLRYNGDAKTLRIHAKENLLINSNTFLQLRGELDTKYGGPSYLSAMLRRFYNPPHLAASLGLGVQFDKREKLGYVIRGKVGFPVLSDESVRFNVKGRSDVGKDLKQRKSKGAAEFSWSVFNFQKDQDVRFKVGYDLVDKVPYVQVRENNWTLNANANGRWNIRYDL</sequence>
<dbReference type="GO" id="GO:0046930">
    <property type="term" value="C:pore complex"/>
    <property type="evidence" value="ECO:0007669"/>
    <property type="project" value="UniProtKB-KW"/>
</dbReference>
<keyword evidence="9" id="KW-1002">Plastid outer membrane</keyword>
<evidence type="ECO:0000256" key="10">
    <source>
        <dbReference type="ARBA" id="ARBA00023065"/>
    </source>
</evidence>
<keyword evidence="11" id="KW-0626">Porin</keyword>
<evidence type="ECO:0000256" key="2">
    <source>
        <dbReference type="ARBA" id="ARBA00004441"/>
    </source>
</evidence>
<evidence type="ECO:0000256" key="8">
    <source>
        <dbReference type="ARBA" id="ARBA00022692"/>
    </source>
</evidence>
<dbReference type="PANTHER" id="PTHR35993:SF1">
    <property type="entry name" value="OUTER ENVELOPE PORE PROTEIN 21B, CHLOROPLASTIC"/>
    <property type="match status" value="1"/>
</dbReference>
<dbReference type="GO" id="GO:0009707">
    <property type="term" value="C:chloroplast outer membrane"/>
    <property type="evidence" value="ECO:0007669"/>
    <property type="project" value="UniProtKB-SubCell"/>
</dbReference>
<dbReference type="InterPro" id="IPR034575">
    <property type="entry name" value="OEP21"/>
</dbReference>
<comment type="function">
    <text evidence="13">Voltage-dependent rectifying anion channel that facilitates the translocation between chloroplast and cytoplasm of phosphorylated carbohydrates such as triosephosphate, 3-phosphoglycerate and inorganic phosphate (Pi) depending of ATP to triosephosphate ratio in the plastidial intermembrane space; in high triosephosphate/ATP conditions (e.g. photosynthesis), export of triosphosphate from chloroplast (outward rectifying channels), but in high ATP/triosephosphate conditions (e.g. dark phase), import of phosphosolutes (inward rectifying channels).</text>
</comment>
<comment type="caution">
    <text evidence="14">The sequence shown here is derived from an EMBL/GenBank/DDBJ whole genome shotgun (WGS) entry which is preliminary data.</text>
</comment>
<proteinExistence type="inferred from homology"/>
<evidence type="ECO:0000256" key="1">
    <source>
        <dbReference type="ARBA" id="ARBA00004396"/>
    </source>
</evidence>
<dbReference type="GO" id="GO:0034426">
    <property type="term" value="C:etioplast membrane"/>
    <property type="evidence" value="ECO:0007669"/>
    <property type="project" value="UniProtKB-SubCell"/>
</dbReference>
<evidence type="ECO:0000256" key="5">
    <source>
        <dbReference type="ARBA" id="ARBA00022452"/>
    </source>
</evidence>